<evidence type="ECO:0000313" key="2">
    <source>
        <dbReference type="EMBL" id="KAK5645859.1"/>
    </source>
</evidence>
<feature type="chain" id="PRO_5042839180" evidence="1">
    <location>
        <begin position="17"/>
        <end position="218"/>
    </location>
</feature>
<comment type="caution">
    <text evidence="2">The sequence shown here is derived from an EMBL/GenBank/DDBJ whole genome shotgun (WGS) entry which is preliminary data.</text>
</comment>
<sequence length="218" mass="24098">MKIFVVFVCLAGLAAADPQDDDVQLSKADLLPIEELFDKFVALLKRFDPVHIESETFFDIFGMYLRVEHLHAEGFSNIISDFAVNTVYPEIEVKIKLSLPHIFASVESFDVSTPIIFGQGNASFSLKKGTGSITIVYSFEDGFKPPVIVASAESFNVDIVGLNNHAELRETISRTSKFLYNMFGIPKIIQHVQHLIDTVKYFLAGPPTPVTAPSTTGP</sequence>
<dbReference type="AlphaFoldDB" id="A0AAN7VL76"/>
<proteinExistence type="predicted"/>
<keyword evidence="1" id="KW-0732">Signal</keyword>
<accession>A0AAN7VL76</accession>
<name>A0AAN7VL76_9COLE</name>
<keyword evidence="3" id="KW-1185">Reference proteome</keyword>
<dbReference type="Proteomes" id="UP001329430">
    <property type="component" value="Chromosome 3"/>
</dbReference>
<feature type="signal peptide" evidence="1">
    <location>
        <begin position="1"/>
        <end position="16"/>
    </location>
</feature>
<protein>
    <submittedName>
        <fullName evidence="2">Uncharacterized protein</fullName>
    </submittedName>
</protein>
<organism evidence="2 3">
    <name type="scientific">Pyrocoelia pectoralis</name>
    <dbReference type="NCBI Taxonomy" id="417401"/>
    <lineage>
        <taxon>Eukaryota</taxon>
        <taxon>Metazoa</taxon>
        <taxon>Ecdysozoa</taxon>
        <taxon>Arthropoda</taxon>
        <taxon>Hexapoda</taxon>
        <taxon>Insecta</taxon>
        <taxon>Pterygota</taxon>
        <taxon>Neoptera</taxon>
        <taxon>Endopterygota</taxon>
        <taxon>Coleoptera</taxon>
        <taxon>Polyphaga</taxon>
        <taxon>Elateriformia</taxon>
        <taxon>Elateroidea</taxon>
        <taxon>Lampyridae</taxon>
        <taxon>Lampyrinae</taxon>
        <taxon>Pyrocoelia</taxon>
    </lineage>
</organism>
<evidence type="ECO:0000313" key="3">
    <source>
        <dbReference type="Proteomes" id="UP001329430"/>
    </source>
</evidence>
<reference evidence="2 3" key="1">
    <citation type="journal article" date="2024" name="Insects">
        <title>An Improved Chromosome-Level Genome Assembly of the Firefly Pyrocoelia pectoralis.</title>
        <authorList>
            <person name="Fu X."/>
            <person name="Meyer-Rochow V.B."/>
            <person name="Ballantyne L."/>
            <person name="Zhu X."/>
        </authorList>
    </citation>
    <scope>NUCLEOTIDE SEQUENCE [LARGE SCALE GENOMIC DNA]</scope>
    <source>
        <strain evidence="2">XCY_ONT2</strain>
    </source>
</reference>
<evidence type="ECO:0000256" key="1">
    <source>
        <dbReference type="SAM" id="SignalP"/>
    </source>
</evidence>
<gene>
    <name evidence="2" type="ORF">RI129_004323</name>
</gene>
<dbReference type="EMBL" id="JAVRBK010000003">
    <property type="protein sequence ID" value="KAK5645859.1"/>
    <property type="molecule type" value="Genomic_DNA"/>
</dbReference>